<sequence>MDQIPDSPTTPRRGQSSPTQQAISPSESDHSAGHEGQANSLAQDEDPTQLFLKLLQTLKQPSSSGPKFCTPGMKPPDTFNGKNSLKLQGFLQSCKLIFSNDPTVFSDDCKKVLYAALYLGGRDSQWFEPYLDSSKTNLPPVLSTTGIDSNNNFSSCSGNQMKFETRSSN</sequence>
<evidence type="ECO:0000313" key="3">
    <source>
        <dbReference type="Proteomes" id="UP000037035"/>
    </source>
</evidence>
<dbReference type="OrthoDB" id="5552562at2759"/>
<feature type="region of interest" description="Disordered" evidence="1">
    <location>
        <begin position="1"/>
        <end position="46"/>
    </location>
</feature>
<organism evidence="2 3">
    <name type="scientific">Puccinia sorghi</name>
    <dbReference type="NCBI Taxonomy" id="27349"/>
    <lineage>
        <taxon>Eukaryota</taxon>
        <taxon>Fungi</taxon>
        <taxon>Dikarya</taxon>
        <taxon>Basidiomycota</taxon>
        <taxon>Pucciniomycotina</taxon>
        <taxon>Pucciniomycetes</taxon>
        <taxon>Pucciniales</taxon>
        <taxon>Pucciniaceae</taxon>
        <taxon>Puccinia</taxon>
    </lineage>
</organism>
<dbReference type="AlphaFoldDB" id="A0A0L6UUN1"/>
<accession>A0A0L6UUN1</accession>
<dbReference type="VEuPathDB" id="FungiDB:VP01_3639g2"/>
<gene>
    <name evidence="2" type="ORF">VP01_3639g2</name>
</gene>
<dbReference type="Proteomes" id="UP000037035">
    <property type="component" value="Unassembled WGS sequence"/>
</dbReference>
<dbReference type="EMBL" id="LAVV01008656">
    <property type="protein sequence ID" value="KNZ52243.1"/>
    <property type="molecule type" value="Genomic_DNA"/>
</dbReference>
<evidence type="ECO:0008006" key="4">
    <source>
        <dbReference type="Google" id="ProtNLM"/>
    </source>
</evidence>
<evidence type="ECO:0000313" key="2">
    <source>
        <dbReference type="EMBL" id="KNZ52243.1"/>
    </source>
</evidence>
<protein>
    <recommendedName>
        <fullName evidence="4">DUF4939 domain-containing protein</fullName>
    </recommendedName>
</protein>
<feature type="compositionally biased region" description="Polar residues" evidence="1">
    <location>
        <begin position="1"/>
        <end position="26"/>
    </location>
</feature>
<proteinExistence type="predicted"/>
<keyword evidence="3" id="KW-1185">Reference proteome</keyword>
<comment type="caution">
    <text evidence="2">The sequence shown here is derived from an EMBL/GenBank/DDBJ whole genome shotgun (WGS) entry which is preliminary data.</text>
</comment>
<reference evidence="2 3" key="1">
    <citation type="submission" date="2015-08" db="EMBL/GenBank/DDBJ databases">
        <title>Next Generation Sequencing and Analysis of the Genome of Puccinia sorghi L Schw, the Causal Agent of Maize Common Rust.</title>
        <authorList>
            <person name="Rochi L."/>
            <person name="Burguener G."/>
            <person name="Darino M."/>
            <person name="Turjanski A."/>
            <person name="Kreff E."/>
            <person name="Dieguez M.J."/>
            <person name="Sacco F."/>
        </authorList>
    </citation>
    <scope>NUCLEOTIDE SEQUENCE [LARGE SCALE GENOMIC DNA]</scope>
    <source>
        <strain evidence="2 3">RO10H11247</strain>
    </source>
</reference>
<evidence type="ECO:0000256" key="1">
    <source>
        <dbReference type="SAM" id="MobiDB-lite"/>
    </source>
</evidence>
<name>A0A0L6UUN1_9BASI</name>